<evidence type="ECO:0000313" key="2">
    <source>
        <dbReference type="Proteomes" id="UP000324507"/>
    </source>
</evidence>
<dbReference type="Proteomes" id="UP000324507">
    <property type="component" value="Chromosome"/>
</dbReference>
<accession>A0A5P2QQE4</accession>
<dbReference type="RefSeq" id="WP_150350436.1">
    <property type="nucleotide sequence ID" value="NZ_CP038095.1"/>
</dbReference>
<dbReference type="EMBL" id="CP044081">
    <property type="protein sequence ID" value="QEU08247.1"/>
    <property type="molecule type" value="Genomic_DNA"/>
</dbReference>
<evidence type="ECO:0000313" key="1">
    <source>
        <dbReference type="EMBL" id="QEU08247.1"/>
    </source>
</evidence>
<reference evidence="1 2" key="1">
    <citation type="submission" date="2019-09" db="EMBL/GenBank/DDBJ databases">
        <title>FDA dAtabase for Regulatory Grade micrObial Sequences (FDA-ARGOS): Supporting development and validation of Infectious Disease Dx tests.</title>
        <authorList>
            <person name="Sciortino C."/>
            <person name="Tallon L."/>
            <person name="Sadzewicz L."/>
            <person name="Vavikolanu K."/>
            <person name="Mehta A."/>
            <person name="Aluvathingal J."/>
            <person name="Nadendla S."/>
            <person name="Nandy P."/>
            <person name="Geyer C."/>
            <person name="Yan Y."/>
            <person name="Sichtig H."/>
        </authorList>
    </citation>
    <scope>NUCLEOTIDE SEQUENCE [LARGE SCALE GENOMIC DNA]</scope>
    <source>
        <strain evidence="1 2">FDAARGOS_643</strain>
    </source>
</reference>
<evidence type="ECO:0008006" key="3">
    <source>
        <dbReference type="Google" id="ProtNLM"/>
    </source>
</evidence>
<dbReference type="AlphaFoldDB" id="A0A5P2QQE4"/>
<gene>
    <name evidence="1" type="ORF">FOB51_09655</name>
</gene>
<name>A0A5P2QQE4_9RHOB</name>
<sequence>MQDRGAAPAHLRQAPPQPRLLFDGDHLQLLYLPGAAPLTLLTFDIMHARANGRSAFARRLCERNGFTLLGVVPKHPCWYPRLEIARIADQCRTLARGGTIAYGASMGGYGALRWGRFLGADHVLACSPQITIDPRETGDHDRRYVRFFDPALHRDMRVRPEHLPERAALLHDPRFRFDRFQAGLIAGAPGLGMIALPHTAHGTAACLAGSLPARTAFDLLVQAETEALRRLLLARRKTVPTYRLELAATALRRNRPALAEALAAPTRGTNPTGYHLLMARQRLALHDPAGAEEHYRAVLALKPDHAIARLRLDKLRAVRDRSAALIQRGIQIYLDFRYIGIIRAA</sequence>
<protein>
    <recommendedName>
        <fullName evidence="3">Tetratricopeptide repeat protein</fullName>
    </recommendedName>
</protein>
<organism evidence="1 2">
    <name type="scientific">Paracoccus yeei</name>
    <dbReference type="NCBI Taxonomy" id="147645"/>
    <lineage>
        <taxon>Bacteria</taxon>
        <taxon>Pseudomonadati</taxon>
        <taxon>Pseudomonadota</taxon>
        <taxon>Alphaproteobacteria</taxon>
        <taxon>Rhodobacterales</taxon>
        <taxon>Paracoccaceae</taxon>
        <taxon>Paracoccus</taxon>
    </lineage>
</organism>
<proteinExistence type="predicted"/>